<keyword evidence="2" id="KW-1185">Reference proteome</keyword>
<dbReference type="InterPro" id="IPR015003">
    <property type="entry name" value="DUF1853"/>
</dbReference>
<dbReference type="Pfam" id="PF08907">
    <property type="entry name" value="DUF1853"/>
    <property type="match status" value="1"/>
</dbReference>
<reference evidence="1 2" key="1">
    <citation type="submission" date="2021-04" db="EMBL/GenBank/DDBJ databases">
        <title>novel species isolated from subtropical streams in China.</title>
        <authorList>
            <person name="Lu H."/>
        </authorList>
    </citation>
    <scope>NUCLEOTIDE SEQUENCE [LARGE SCALE GENOMIC DNA]</scope>
    <source>
        <strain evidence="1 2">FT147W</strain>
    </source>
</reference>
<evidence type="ECO:0000313" key="2">
    <source>
        <dbReference type="Proteomes" id="UP000682982"/>
    </source>
</evidence>
<accession>A0ABS5H1K1</accession>
<sequence length="323" mass="36394">MRVYPDYQAQFHQQWGHLNDVHVRSLAWLLSSPDLLDQQSSVWQGAIVAPELPSQSQLERWLTKLDVFPEPLHQALRDAPTKRLGLYAEVLLAFYLADSGELFAHGLQVNDEQARTIGEFDFLVKEGAGLVHWELATKFYLFFSDAPSEQSGAPDLFNYLGPNLADTLGAKMKKIVQQQLRLGLHPAAKKLLPFPLLRSQALVKGWLFYRDIDIARAGAVVDGVSEQHCRGYIWTLRDLQEMSECEGVILARLTWLAPVQSRGDAVMEKQALLAQIKSHFSLSTAPVLLAITITRDGIAREVCRGMLVPDDWWDQARVARLRA</sequence>
<evidence type="ECO:0000313" key="1">
    <source>
        <dbReference type="EMBL" id="MBR7792583.1"/>
    </source>
</evidence>
<dbReference type="EMBL" id="JAGSPK010000002">
    <property type="protein sequence ID" value="MBR7792583.1"/>
    <property type="molecule type" value="Genomic_DNA"/>
</dbReference>
<dbReference type="Proteomes" id="UP000682982">
    <property type="component" value="Unassembled WGS sequence"/>
</dbReference>
<name>A0ABS5H1K1_9BURK</name>
<proteinExistence type="predicted"/>
<organism evidence="1 2">
    <name type="scientific">Undibacterium rivi</name>
    <dbReference type="NCBI Taxonomy" id="2828729"/>
    <lineage>
        <taxon>Bacteria</taxon>
        <taxon>Pseudomonadati</taxon>
        <taxon>Pseudomonadota</taxon>
        <taxon>Betaproteobacteria</taxon>
        <taxon>Burkholderiales</taxon>
        <taxon>Oxalobacteraceae</taxon>
        <taxon>Undibacterium</taxon>
    </lineage>
</organism>
<gene>
    <name evidence="1" type="ORF">KDM87_08245</name>
</gene>
<protein>
    <submittedName>
        <fullName evidence="1">DUF1853 family protein</fullName>
    </submittedName>
</protein>
<comment type="caution">
    <text evidence="1">The sequence shown here is derived from an EMBL/GenBank/DDBJ whole genome shotgun (WGS) entry which is preliminary data.</text>
</comment>
<dbReference type="RefSeq" id="WP_212678590.1">
    <property type="nucleotide sequence ID" value="NZ_JAGSPK010000002.1"/>
</dbReference>